<dbReference type="EMBL" id="CP019791">
    <property type="protein sequence ID" value="AQT68360.1"/>
    <property type="molecule type" value="Genomic_DNA"/>
</dbReference>
<evidence type="ECO:0000313" key="4">
    <source>
        <dbReference type="Proteomes" id="UP000189674"/>
    </source>
</evidence>
<dbReference type="Proteomes" id="UP000189674">
    <property type="component" value="Chromosome"/>
</dbReference>
<feature type="transmembrane region" description="Helical" evidence="2">
    <location>
        <begin position="319"/>
        <end position="340"/>
    </location>
</feature>
<name>A0A1U9NLB6_9BACT</name>
<evidence type="ECO:0000313" key="3">
    <source>
        <dbReference type="EMBL" id="AQT68360.1"/>
    </source>
</evidence>
<evidence type="ECO:0000256" key="2">
    <source>
        <dbReference type="SAM" id="Phobius"/>
    </source>
</evidence>
<feature type="transmembrane region" description="Helical" evidence="2">
    <location>
        <begin position="248"/>
        <end position="265"/>
    </location>
</feature>
<reference evidence="4" key="1">
    <citation type="submission" date="2017-02" db="EMBL/GenBank/DDBJ databases">
        <title>Comparative genomics and description of representatives of a novel lineage of planctomycetes thriving in anoxic sediments.</title>
        <authorList>
            <person name="Spring S."/>
            <person name="Bunk B."/>
            <person name="Sproer C."/>
        </authorList>
    </citation>
    <scope>NUCLEOTIDE SEQUENCE [LARGE SCALE GENOMIC DNA]</scope>
    <source>
        <strain evidence="4">ST-NAGAB-D1</strain>
    </source>
</reference>
<proteinExistence type="predicted"/>
<accession>A0A1U9NLB6</accession>
<dbReference type="STRING" id="1936003.STSP2_01520"/>
<organism evidence="3 4">
    <name type="scientific">Anaerohalosphaera lusitana</name>
    <dbReference type="NCBI Taxonomy" id="1936003"/>
    <lineage>
        <taxon>Bacteria</taxon>
        <taxon>Pseudomonadati</taxon>
        <taxon>Planctomycetota</taxon>
        <taxon>Phycisphaerae</taxon>
        <taxon>Sedimentisphaerales</taxon>
        <taxon>Anaerohalosphaeraceae</taxon>
        <taxon>Anaerohalosphaera</taxon>
    </lineage>
</organism>
<feature type="region of interest" description="Disordered" evidence="1">
    <location>
        <begin position="127"/>
        <end position="150"/>
    </location>
</feature>
<keyword evidence="4" id="KW-1185">Reference proteome</keyword>
<keyword evidence="2" id="KW-1133">Transmembrane helix</keyword>
<protein>
    <submittedName>
        <fullName evidence="3">Uncharacterized protein</fullName>
    </submittedName>
</protein>
<gene>
    <name evidence="3" type="ORF">STSP2_01520</name>
</gene>
<sequence>MPFGGPFSVRLCCAKSAITTIIADFTRLAEKPKVVLKQLLENAHSFEAEGFVKIVACKNCGTQLKMPEIVRPDMRIRCPNCGRGLILSGSQPNPAPAEPQDSFPPCEKPKDIASLPYGEELVPQDLREDQRKADDTPVETSVTLDSHSRIPEPAGDAGEDIWTIMEEEKRWREQTDVVEEEEMIGKSGKSPLVEILAYPATLLGLSLGFVFLGPKIIRLAMQFVSAMLPAFAPVLFIPFLLISMITKFIELFTTAYMFWYICVSIERSARGERHIPETLWMDEGFWDSFRRLCHVLACVLICLGPAMINVGWYGYSSDFWVLLLPGVFFLPAAMLGVSIRHSIDGLNPYFILKTICKAPRGYLMLAVIFEASVAVVAVFVLLQFAPLPGVLKLLLRGGYIYMLFVLAHITGRFFFNNRDKLEWLENR</sequence>
<feature type="transmembrane region" description="Helical" evidence="2">
    <location>
        <begin position="361"/>
        <end position="385"/>
    </location>
</feature>
<feature type="transmembrane region" description="Helical" evidence="2">
    <location>
        <begin position="219"/>
        <end position="242"/>
    </location>
</feature>
<feature type="transmembrane region" description="Helical" evidence="2">
    <location>
        <begin position="195"/>
        <end position="212"/>
    </location>
</feature>
<keyword evidence="2" id="KW-0472">Membrane</keyword>
<feature type="transmembrane region" description="Helical" evidence="2">
    <location>
        <begin position="292"/>
        <end position="313"/>
    </location>
</feature>
<dbReference type="KEGG" id="alus:STSP2_01520"/>
<feature type="transmembrane region" description="Helical" evidence="2">
    <location>
        <begin position="397"/>
        <end position="415"/>
    </location>
</feature>
<keyword evidence="2" id="KW-0812">Transmembrane</keyword>
<feature type="region of interest" description="Disordered" evidence="1">
    <location>
        <begin position="89"/>
        <end position="109"/>
    </location>
</feature>
<dbReference type="AlphaFoldDB" id="A0A1U9NLB6"/>
<evidence type="ECO:0000256" key="1">
    <source>
        <dbReference type="SAM" id="MobiDB-lite"/>
    </source>
</evidence>